<proteinExistence type="predicted"/>
<dbReference type="OrthoDB" id="59582at2759"/>
<dbReference type="EMBL" id="JNBS01000435">
    <property type="protein sequence ID" value="OQS05645.1"/>
    <property type="molecule type" value="Genomic_DNA"/>
</dbReference>
<dbReference type="PANTHER" id="PTHR38899">
    <property type="entry name" value="DOMAIN OOKINETE PROTEIN, PUTATIVE-RELATED"/>
    <property type="match status" value="1"/>
</dbReference>
<dbReference type="PANTHER" id="PTHR38899:SF1">
    <property type="entry name" value="PROTEIN KINASE"/>
    <property type="match status" value="1"/>
</dbReference>
<name>A0A1W0A5W4_9STRA</name>
<evidence type="ECO:0000313" key="1">
    <source>
        <dbReference type="EMBL" id="OQS05645.1"/>
    </source>
</evidence>
<organism evidence="1 2">
    <name type="scientific">Thraustotheca clavata</name>
    <dbReference type="NCBI Taxonomy" id="74557"/>
    <lineage>
        <taxon>Eukaryota</taxon>
        <taxon>Sar</taxon>
        <taxon>Stramenopiles</taxon>
        <taxon>Oomycota</taxon>
        <taxon>Saprolegniomycetes</taxon>
        <taxon>Saprolegniales</taxon>
        <taxon>Achlyaceae</taxon>
        <taxon>Thraustotheca</taxon>
    </lineage>
</organism>
<keyword evidence="2" id="KW-1185">Reference proteome</keyword>
<dbReference type="Proteomes" id="UP000243217">
    <property type="component" value="Unassembled WGS sequence"/>
</dbReference>
<protein>
    <submittedName>
        <fullName evidence="1">Uncharacterized protein</fullName>
    </submittedName>
</protein>
<dbReference type="AlphaFoldDB" id="A0A1W0A5W4"/>
<comment type="caution">
    <text evidence="1">The sequence shown here is derived from an EMBL/GenBank/DDBJ whole genome shotgun (WGS) entry which is preliminary data.</text>
</comment>
<reference evidence="1 2" key="1">
    <citation type="journal article" date="2014" name="Genome Biol. Evol.">
        <title>The secreted proteins of Achlya hypogyna and Thraustotheca clavata identify the ancestral oomycete secretome and reveal gene acquisitions by horizontal gene transfer.</title>
        <authorList>
            <person name="Misner I."/>
            <person name="Blouin N."/>
            <person name="Leonard G."/>
            <person name="Richards T.A."/>
            <person name="Lane C.E."/>
        </authorList>
    </citation>
    <scope>NUCLEOTIDE SEQUENCE [LARGE SCALE GENOMIC DNA]</scope>
    <source>
        <strain evidence="1 2">ATCC 34112</strain>
    </source>
</reference>
<sequence>MHMQTLSMTSSMAPAVGSLPVMPQRTAFVFGWDNFLCPSTWLYQTLAIHPNQLQHPVLRQQIAHLDAYIVALLKQARTMGPVFVVCDSKQMTQQLCQTLLPQCMELFLSSDILVIGTDMATNTLDMICANHLKISTSMFAPQSTLAVLGLPWLRQVCLEMAYHNLVVNKMVSSGKFTPTVEEACHQLQVMGNGLLAVVAQHTSSLDMVL</sequence>
<accession>A0A1W0A5W4</accession>
<evidence type="ECO:0000313" key="2">
    <source>
        <dbReference type="Proteomes" id="UP000243217"/>
    </source>
</evidence>
<gene>
    <name evidence="1" type="ORF">THRCLA_02258</name>
</gene>